<comment type="caution">
    <text evidence="1">The sequence shown here is derived from an EMBL/GenBank/DDBJ whole genome shotgun (WGS) entry which is preliminary data.</text>
</comment>
<dbReference type="Proteomes" id="UP000288805">
    <property type="component" value="Unassembled WGS sequence"/>
</dbReference>
<accession>A0A438H0S4</accession>
<sequence>MIDGVYIGAQLAVPELEGGSVLILRRRDHFFKKNIFMSTGEMGLLLAGFRGFIGLNQGRGPALTVDDFEGRVLEQIDTVFKGPPPLPIFLHKSFSIYFSLSYSHRTPVFFLICISGSETSKHMDQVFSHLSTDFPHAIFFRVEAEEQPGADPSSLANKIVKIVWSINPWEAAAPASLGMAAGPTVLETVKEWKVNCHQSSKDFGQQIVVVVDVDEVLGNFVSVLNRFIVDRYSLKHSVSEYHVYDFFKIWNCSRDEADIRVHEFFKTSYFKTRIHSILVGNHFALYGESRPKLEICRSLGAKVVIDDNPRYAIVYALCIRVIP</sequence>
<dbReference type="InterPro" id="IPR052419">
    <property type="entry name" value="5_3-deoxyribonucleotidase-like"/>
</dbReference>
<evidence type="ECO:0000313" key="2">
    <source>
        <dbReference type="Proteomes" id="UP000288805"/>
    </source>
</evidence>
<name>A0A438H0S4_VITVI</name>
<gene>
    <name evidence="1" type="primary">GRXS17_1</name>
    <name evidence="1" type="ORF">CK203_058434</name>
</gene>
<evidence type="ECO:0000313" key="1">
    <source>
        <dbReference type="EMBL" id="RVW78184.1"/>
    </source>
</evidence>
<dbReference type="PANTHER" id="PTHR35134">
    <property type="entry name" value="NUCLEOTIDASE YQFW-RELATED"/>
    <property type="match status" value="1"/>
</dbReference>
<dbReference type="AlphaFoldDB" id="A0A438H0S4"/>
<dbReference type="OrthoDB" id="10248475at2759"/>
<protein>
    <submittedName>
        <fullName evidence="1">Monothiol glutaredoxin-S17</fullName>
    </submittedName>
</protein>
<reference evidence="1 2" key="1">
    <citation type="journal article" date="2018" name="PLoS Genet.">
        <title>Population sequencing reveals clonal diversity and ancestral inbreeding in the grapevine cultivar Chardonnay.</title>
        <authorList>
            <person name="Roach M.J."/>
            <person name="Johnson D.L."/>
            <person name="Bohlmann J."/>
            <person name="van Vuuren H.J."/>
            <person name="Jones S.J."/>
            <person name="Pretorius I.S."/>
            <person name="Schmidt S.A."/>
            <person name="Borneman A.R."/>
        </authorList>
    </citation>
    <scope>NUCLEOTIDE SEQUENCE [LARGE SCALE GENOMIC DNA]</scope>
    <source>
        <strain evidence="2">cv. Chardonnay</strain>
        <tissue evidence="1">Leaf</tissue>
    </source>
</reference>
<dbReference type="EMBL" id="QGNW01000300">
    <property type="protein sequence ID" value="RVW78184.1"/>
    <property type="molecule type" value="Genomic_DNA"/>
</dbReference>
<organism evidence="1 2">
    <name type="scientific">Vitis vinifera</name>
    <name type="common">Grape</name>
    <dbReference type="NCBI Taxonomy" id="29760"/>
    <lineage>
        <taxon>Eukaryota</taxon>
        <taxon>Viridiplantae</taxon>
        <taxon>Streptophyta</taxon>
        <taxon>Embryophyta</taxon>
        <taxon>Tracheophyta</taxon>
        <taxon>Spermatophyta</taxon>
        <taxon>Magnoliopsida</taxon>
        <taxon>eudicotyledons</taxon>
        <taxon>Gunneridae</taxon>
        <taxon>Pentapetalae</taxon>
        <taxon>rosids</taxon>
        <taxon>Vitales</taxon>
        <taxon>Vitaceae</taxon>
        <taxon>Viteae</taxon>
        <taxon>Vitis</taxon>
    </lineage>
</organism>
<proteinExistence type="predicted"/>
<dbReference type="PANTHER" id="PTHR35134:SF2">
    <property type="entry name" value="NUCLEOTIDASE YQFW-RELATED"/>
    <property type="match status" value="1"/>
</dbReference>